<dbReference type="EMBL" id="JAPZBT010000002">
    <property type="protein sequence ID" value="KAJ5372479.1"/>
    <property type="molecule type" value="Genomic_DNA"/>
</dbReference>
<organism evidence="5 6">
    <name type="scientific">Penicillium concentricum</name>
    <dbReference type="NCBI Taxonomy" id="293559"/>
    <lineage>
        <taxon>Eukaryota</taxon>
        <taxon>Fungi</taxon>
        <taxon>Dikarya</taxon>
        <taxon>Ascomycota</taxon>
        <taxon>Pezizomycotina</taxon>
        <taxon>Eurotiomycetes</taxon>
        <taxon>Eurotiomycetidae</taxon>
        <taxon>Eurotiales</taxon>
        <taxon>Aspergillaceae</taxon>
        <taxon>Penicillium</taxon>
    </lineage>
</organism>
<feature type="domain" description="AMP-dependent synthetase/ligase" evidence="3">
    <location>
        <begin position="35"/>
        <end position="399"/>
    </location>
</feature>
<dbReference type="SUPFAM" id="SSF56801">
    <property type="entry name" value="Acetyl-CoA synthetase-like"/>
    <property type="match status" value="1"/>
</dbReference>
<evidence type="ECO:0008006" key="7">
    <source>
        <dbReference type="Google" id="ProtNLM"/>
    </source>
</evidence>
<name>A0A9W9S7N7_9EURO</name>
<dbReference type="GO" id="GO:0016405">
    <property type="term" value="F:CoA-ligase activity"/>
    <property type="evidence" value="ECO:0007669"/>
    <property type="project" value="TreeGrafter"/>
</dbReference>
<accession>A0A9W9S7N7</accession>
<evidence type="ECO:0000259" key="4">
    <source>
        <dbReference type="Pfam" id="PF13193"/>
    </source>
</evidence>
<sequence>MSRIFRSKTRVRIPTHLSITEATLLDNSTAISPSKIIFEEALSGRTISYGEFNTLVKRGAAWLRKELALKPGQIVSVISSSCIDYIIAVHSVWWAGGVVSLINDSLSPTEIAYGIQLVKPDYVVVGSTAAVKLAKSLSLSGPVSSAIKVIALGESHSQWSSWPKPDVGGNLQEIAAHSFANGDNRQVPAAIILSSGTTGHPKAVVLSHYNLIAVNYQLRADNPDNWRSDMREVFFPPLSHVYALYVAITGAPWLGYYVCLMPRFELETYCRLLSERKATLARLVPPVAKMLAESPVTRRYTYPALEYFTCSAAPLSEKTAADLRTVFPRVKLCQTYGCTEASGACVQSGTRDKEMPLNATGKLIANAEMRFIDSTGDDVGDGAPGEITLRGPHIMMGYLGDPKATREHMLDGGWYKTGDIGYLDAQGFLFVSGRIKDIIKSNGFQVSPLELEEILVRHPRVKEAAVHGVWSERNATDLLRAYIVSETPLGKSGRDAEEAARSIAEFVASQVAGYKQLKGGVVFVDSLPKSPTGKLLRRLLKDMDDTESTPPQAKL</sequence>
<gene>
    <name evidence="5" type="ORF">N7517_004485</name>
</gene>
<dbReference type="Proteomes" id="UP001147752">
    <property type="component" value="Unassembled WGS sequence"/>
</dbReference>
<reference evidence="5" key="1">
    <citation type="submission" date="2022-12" db="EMBL/GenBank/DDBJ databases">
        <authorList>
            <person name="Petersen C."/>
        </authorList>
    </citation>
    <scope>NUCLEOTIDE SEQUENCE</scope>
    <source>
        <strain evidence="5">IBT 3081</strain>
    </source>
</reference>
<dbReference type="Gene3D" id="3.40.50.12780">
    <property type="entry name" value="N-terminal domain of ligase-like"/>
    <property type="match status" value="1"/>
</dbReference>
<dbReference type="InterPro" id="IPR045851">
    <property type="entry name" value="AMP-bd_C_sf"/>
</dbReference>
<dbReference type="PROSITE" id="PS00455">
    <property type="entry name" value="AMP_BINDING"/>
    <property type="match status" value="1"/>
</dbReference>
<feature type="domain" description="AMP-binding enzyme C-terminal" evidence="4">
    <location>
        <begin position="450"/>
        <end position="534"/>
    </location>
</feature>
<evidence type="ECO:0000313" key="5">
    <source>
        <dbReference type="EMBL" id="KAJ5372479.1"/>
    </source>
</evidence>
<dbReference type="GeneID" id="81461398"/>
<dbReference type="AlphaFoldDB" id="A0A9W9S7N7"/>
<dbReference type="InterPro" id="IPR020845">
    <property type="entry name" value="AMP-binding_CS"/>
</dbReference>
<dbReference type="GO" id="GO:0019748">
    <property type="term" value="P:secondary metabolic process"/>
    <property type="evidence" value="ECO:0007669"/>
    <property type="project" value="TreeGrafter"/>
</dbReference>
<dbReference type="Pfam" id="PF00501">
    <property type="entry name" value="AMP-binding"/>
    <property type="match status" value="1"/>
</dbReference>
<protein>
    <recommendedName>
        <fullName evidence="7">AMP-dependent synthetase/ligase domain-containing protein</fullName>
    </recommendedName>
</protein>
<reference evidence="5" key="2">
    <citation type="journal article" date="2023" name="IMA Fungus">
        <title>Comparative genomic study of the Penicillium genus elucidates a diverse pangenome and 15 lateral gene transfer events.</title>
        <authorList>
            <person name="Petersen C."/>
            <person name="Sorensen T."/>
            <person name="Nielsen M.R."/>
            <person name="Sondergaard T.E."/>
            <person name="Sorensen J.L."/>
            <person name="Fitzpatrick D.A."/>
            <person name="Frisvad J.C."/>
            <person name="Nielsen K.L."/>
        </authorList>
    </citation>
    <scope>NUCLEOTIDE SEQUENCE</scope>
    <source>
        <strain evidence="5">IBT 3081</strain>
    </source>
</reference>
<dbReference type="PANTHER" id="PTHR24096">
    <property type="entry name" value="LONG-CHAIN-FATTY-ACID--COA LIGASE"/>
    <property type="match status" value="1"/>
</dbReference>
<evidence type="ECO:0000259" key="3">
    <source>
        <dbReference type="Pfam" id="PF00501"/>
    </source>
</evidence>
<dbReference type="OrthoDB" id="1898221at2759"/>
<comment type="caution">
    <text evidence="5">The sequence shown here is derived from an EMBL/GenBank/DDBJ whole genome shotgun (WGS) entry which is preliminary data.</text>
</comment>
<evidence type="ECO:0000313" key="6">
    <source>
        <dbReference type="Proteomes" id="UP001147752"/>
    </source>
</evidence>
<comment type="similarity">
    <text evidence="1">Belongs to the ATP-dependent AMP-binding enzyme family.</text>
</comment>
<dbReference type="Pfam" id="PF13193">
    <property type="entry name" value="AMP-binding_C"/>
    <property type="match status" value="1"/>
</dbReference>
<keyword evidence="2" id="KW-0436">Ligase</keyword>
<proteinExistence type="inferred from homology"/>
<dbReference type="InterPro" id="IPR042099">
    <property type="entry name" value="ANL_N_sf"/>
</dbReference>
<dbReference type="InterPro" id="IPR000873">
    <property type="entry name" value="AMP-dep_synth/lig_dom"/>
</dbReference>
<dbReference type="PANTHER" id="PTHR24096:SF149">
    <property type="entry name" value="AMP-BINDING DOMAIN-CONTAINING PROTEIN-RELATED"/>
    <property type="match status" value="1"/>
</dbReference>
<evidence type="ECO:0000256" key="2">
    <source>
        <dbReference type="ARBA" id="ARBA00022598"/>
    </source>
</evidence>
<dbReference type="RefSeq" id="XP_056578465.1">
    <property type="nucleotide sequence ID" value="XM_056722215.1"/>
</dbReference>
<keyword evidence="6" id="KW-1185">Reference proteome</keyword>
<dbReference type="Gene3D" id="3.30.300.30">
    <property type="match status" value="1"/>
</dbReference>
<dbReference type="InterPro" id="IPR025110">
    <property type="entry name" value="AMP-bd_C"/>
</dbReference>
<evidence type="ECO:0000256" key="1">
    <source>
        <dbReference type="ARBA" id="ARBA00006432"/>
    </source>
</evidence>